<name>A0A444V5R5_ACIRT</name>
<comment type="caution">
    <text evidence="2">The sequence shown here is derived from an EMBL/GenBank/DDBJ whole genome shotgun (WGS) entry which is preliminary data.</text>
</comment>
<evidence type="ECO:0000313" key="2">
    <source>
        <dbReference type="EMBL" id="RXM95752.1"/>
    </source>
</evidence>
<reference evidence="2 3" key="1">
    <citation type="submission" date="2019-01" db="EMBL/GenBank/DDBJ databases">
        <title>Draft Genome and Complete Hox-Cluster Characterization of the Sterlet Sturgeon (Acipenser ruthenus).</title>
        <authorList>
            <person name="Wei Q."/>
        </authorList>
    </citation>
    <scope>NUCLEOTIDE SEQUENCE [LARGE SCALE GENOMIC DNA]</scope>
    <source>
        <strain evidence="2">WHYD16114868_AA</strain>
        <tissue evidence="2">Blood</tissue>
    </source>
</reference>
<dbReference type="EMBL" id="SCEB01002124">
    <property type="protein sequence ID" value="RXM95752.1"/>
    <property type="molecule type" value="Genomic_DNA"/>
</dbReference>
<organism evidence="2 3">
    <name type="scientific">Acipenser ruthenus</name>
    <name type="common">Sterlet sturgeon</name>
    <dbReference type="NCBI Taxonomy" id="7906"/>
    <lineage>
        <taxon>Eukaryota</taxon>
        <taxon>Metazoa</taxon>
        <taxon>Chordata</taxon>
        <taxon>Craniata</taxon>
        <taxon>Vertebrata</taxon>
        <taxon>Euteleostomi</taxon>
        <taxon>Actinopterygii</taxon>
        <taxon>Chondrostei</taxon>
        <taxon>Acipenseriformes</taxon>
        <taxon>Acipenseridae</taxon>
        <taxon>Acipenser</taxon>
    </lineage>
</organism>
<gene>
    <name evidence="2" type="ORF">EOD39_16506</name>
</gene>
<accession>A0A444V5R5</accession>
<protein>
    <submittedName>
        <fullName evidence="2">Uncharacterized protein</fullName>
    </submittedName>
</protein>
<dbReference type="Proteomes" id="UP000289886">
    <property type="component" value="Unassembled WGS sequence"/>
</dbReference>
<evidence type="ECO:0000313" key="3">
    <source>
        <dbReference type="Proteomes" id="UP000289886"/>
    </source>
</evidence>
<keyword evidence="3" id="KW-1185">Reference proteome</keyword>
<proteinExistence type="predicted"/>
<feature type="region of interest" description="Disordered" evidence="1">
    <location>
        <begin position="33"/>
        <end position="60"/>
    </location>
</feature>
<evidence type="ECO:0000256" key="1">
    <source>
        <dbReference type="SAM" id="MobiDB-lite"/>
    </source>
</evidence>
<sequence length="60" mass="7214">MKENCSIMLYRSEMFKNILLQIRLDLAESHLHRTEHKHSTDLESSLNQLEEEQERNFALL</sequence>
<dbReference type="AlphaFoldDB" id="A0A444V5R5"/>